<dbReference type="PANTHER" id="PTHR10083:SF217">
    <property type="entry name" value="BOOPHILIN-H2"/>
    <property type="match status" value="1"/>
</dbReference>
<dbReference type="InterPro" id="IPR050098">
    <property type="entry name" value="TFPI/VKTCI-like"/>
</dbReference>
<dbReference type="EMBL" id="GACK01002650">
    <property type="protein sequence ID" value="JAA62384.1"/>
    <property type="molecule type" value="mRNA"/>
</dbReference>
<keyword evidence="7" id="KW-0472">Membrane</keyword>
<dbReference type="InterPro" id="IPR002223">
    <property type="entry name" value="Kunitz_BPTI"/>
</dbReference>
<dbReference type="CDD" id="cd00109">
    <property type="entry name" value="Kunitz-type"/>
    <property type="match status" value="1"/>
</dbReference>
<dbReference type="PROSITE" id="PS00280">
    <property type="entry name" value="BPTI_KUNITZ_1"/>
    <property type="match status" value="1"/>
</dbReference>
<dbReference type="SUPFAM" id="SSF57362">
    <property type="entry name" value="BPTI-like"/>
    <property type="match status" value="1"/>
</dbReference>
<evidence type="ECO:0000256" key="5">
    <source>
        <dbReference type="ARBA" id="ARBA00022900"/>
    </source>
</evidence>
<sequence length="253" mass="28840">ITLVSIQKRDPVCPLFQSFHSLLALIQVAMALGESLEEQRSRKYFLSLYNVAFFVCYLIVVQFAATTADTSVSSRCKRDWNGCSNSKKRYYYNDTLHDCMEYPNGNACKSGYITYRTKEECVWGCRSETDCKQPMDPGKPCQEPGGLKYYFDKERKECVLFYYEGCGGNGNRFESLQECSVACRGRQCIEVPQKYPEYCDKRIVTFHYTSGGGSSICVGSQTCRRDGANFRTERDCQRTCLLSYELEATSRGA</sequence>
<feature type="transmembrane region" description="Helical" evidence="7">
    <location>
        <begin position="44"/>
        <end position="65"/>
    </location>
</feature>
<feature type="non-terminal residue" evidence="9">
    <location>
        <position position="1"/>
    </location>
</feature>
<dbReference type="AlphaFoldDB" id="L7MGS0"/>
<evidence type="ECO:0000256" key="6">
    <source>
        <dbReference type="ARBA" id="ARBA00023157"/>
    </source>
</evidence>
<comment type="subcellular location">
    <subcellularLocation>
        <location evidence="1">Secreted</location>
    </subcellularLocation>
</comment>
<name>L7MGS0_RHIPC</name>
<dbReference type="PROSITE" id="PS50279">
    <property type="entry name" value="BPTI_KUNITZ_2"/>
    <property type="match status" value="1"/>
</dbReference>
<organism evidence="9">
    <name type="scientific">Rhipicephalus pulchellus</name>
    <name type="common">Yellow backed tick</name>
    <name type="synonym">Dermacentor pulchellus</name>
    <dbReference type="NCBI Taxonomy" id="72859"/>
    <lineage>
        <taxon>Eukaryota</taxon>
        <taxon>Metazoa</taxon>
        <taxon>Ecdysozoa</taxon>
        <taxon>Arthropoda</taxon>
        <taxon>Chelicerata</taxon>
        <taxon>Arachnida</taxon>
        <taxon>Acari</taxon>
        <taxon>Parasitiformes</taxon>
        <taxon>Ixodida</taxon>
        <taxon>Ixodoidea</taxon>
        <taxon>Ixodidae</taxon>
        <taxon>Rhipicephalinae</taxon>
        <taxon>Rhipicephalus</taxon>
        <taxon>Rhipicephalus</taxon>
    </lineage>
</organism>
<keyword evidence="6" id="KW-1015">Disulfide bond</keyword>
<keyword evidence="7" id="KW-0812">Transmembrane</keyword>
<dbReference type="InterPro" id="IPR020901">
    <property type="entry name" value="Prtase_inh_Kunz-CS"/>
</dbReference>
<dbReference type="SMART" id="SM00131">
    <property type="entry name" value="KU"/>
    <property type="match status" value="1"/>
</dbReference>
<dbReference type="Pfam" id="PF00014">
    <property type="entry name" value="Kunitz_BPTI"/>
    <property type="match status" value="1"/>
</dbReference>
<reference evidence="9" key="1">
    <citation type="submission" date="2012-11" db="EMBL/GenBank/DDBJ databases">
        <authorList>
            <person name="Lucero-Rivera Y.E."/>
            <person name="Tovar-Ramirez D."/>
        </authorList>
    </citation>
    <scope>NUCLEOTIDE SEQUENCE</scope>
    <source>
        <tissue evidence="9">Salivary gland</tissue>
    </source>
</reference>
<keyword evidence="4" id="KW-0646">Protease inhibitor</keyword>
<dbReference type="Gene3D" id="4.10.410.10">
    <property type="entry name" value="Pancreatic trypsin inhibitor Kunitz domain"/>
    <property type="match status" value="1"/>
</dbReference>
<reference evidence="9" key="2">
    <citation type="journal article" date="2015" name="J. Proteomics">
        <title>Sexual differences in the sialomes of the zebra tick, Rhipicephalus pulchellus.</title>
        <authorList>
            <person name="Tan A.W."/>
            <person name="Francischetti I.M."/>
            <person name="Slovak M."/>
            <person name="Kini R.M."/>
            <person name="Ribeiro J.M."/>
        </authorList>
    </citation>
    <scope>NUCLEOTIDE SEQUENCE</scope>
    <source>
        <tissue evidence="9">Salivary gland</tissue>
    </source>
</reference>
<accession>L7MGS0</accession>
<protein>
    <submittedName>
        <fullName evidence="9">Putative bilaris</fullName>
    </submittedName>
</protein>
<keyword evidence="7" id="KW-1133">Transmembrane helix</keyword>
<dbReference type="GO" id="GO:0004867">
    <property type="term" value="F:serine-type endopeptidase inhibitor activity"/>
    <property type="evidence" value="ECO:0007669"/>
    <property type="project" value="UniProtKB-KW"/>
</dbReference>
<evidence type="ECO:0000256" key="2">
    <source>
        <dbReference type="ARBA" id="ARBA00022525"/>
    </source>
</evidence>
<evidence type="ECO:0000313" key="9">
    <source>
        <dbReference type="EMBL" id="JAA62384.1"/>
    </source>
</evidence>
<evidence type="ECO:0000256" key="1">
    <source>
        <dbReference type="ARBA" id="ARBA00004613"/>
    </source>
</evidence>
<evidence type="ECO:0000256" key="7">
    <source>
        <dbReference type="SAM" id="Phobius"/>
    </source>
</evidence>
<dbReference type="PANTHER" id="PTHR10083">
    <property type="entry name" value="KUNITZ-TYPE PROTEASE INHIBITOR-RELATED"/>
    <property type="match status" value="1"/>
</dbReference>
<proteinExistence type="evidence at transcript level"/>
<evidence type="ECO:0000256" key="3">
    <source>
        <dbReference type="ARBA" id="ARBA00022656"/>
    </source>
</evidence>
<dbReference type="GO" id="GO:0005615">
    <property type="term" value="C:extracellular space"/>
    <property type="evidence" value="ECO:0007669"/>
    <property type="project" value="TreeGrafter"/>
</dbReference>
<evidence type="ECO:0000259" key="8">
    <source>
        <dbReference type="PROSITE" id="PS50279"/>
    </source>
</evidence>
<feature type="domain" description="BPTI/Kunitz inhibitor" evidence="8">
    <location>
        <begin position="131"/>
        <end position="183"/>
    </location>
</feature>
<evidence type="ECO:0000256" key="4">
    <source>
        <dbReference type="ARBA" id="ARBA00022690"/>
    </source>
</evidence>
<keyword evidence="3" id="KW-0800">Toxin</keyword>
<keyword evidence="5" id="KW-0722">Serine protease inhibitor</keyword>
<dbReference type="InterPro" id="IPR036880">
    <property type="entry name" value="Kunitz_BPTI_sf"/>
</dbReference>
<keyword evidence="2" id="KW-0964">Secreted</keyword>